<dbReference type="GeneID" id="19189080"/>
<evidence type="ECO:0000256" key="2">
    <source>
        <dbReference type="ARBA" id="ARBA00022857"/>
    </source>
</evidence>
<dbReference type="InterPro" id="IPR036291">
    <property type="entry name" value="NAD(P)-bd_dom_sf"/>
</dbReference>
<dbReference type="SUPFAM" id="SSF51735">
    <property type="entry name" value="NAD(P)-binding Rossmann-fold domains"/>
    <property type="match status" value="1"/>
</dbReference>
<proteinExistence type="inferred from homology"/>
<keyword evidence="2" id="KW-0521">NADP</keyword>
<keyword evidence="5" id="KW-1185">Reference proteome</keyword>
<comment type="similarity">
    <text evidence="1">Belongs to the short-chain dehydrogenases/reductases (SDR) family.</text>
</comment>
<accession>W9X3K3</accession>
<dbReference type="PANTHER" id="PTHR42760:SF5">
    <property type="entry name" value="2-DEHYDRO-3-DEOXY-D-GLUCONATE 5-DEHYDROGENASE"/>
    <property type="match status" value="1"/>
</dbReference>
<evidence type="ECO:0000313" key="4">
    <source>
        <dbReference type="EMBL" id="EXJ71855.1"/>
    </source>
</evidence>
<dbReference type="PRINTS" id="PR00081">
    <property type="entry name" value="GDHRDH"/>
</dbReference>
<dbReference type="InterPro" id="IPR020904">
    <property type="entry name" value="Sc_DH/Rdtase_CS"/>
</dbReference>
<dbReference type="PANTHER" id="PTHR42760">
    <property type="entry name" value="SHORT-CHAIN DEHYDROGENASES/REDUCTASES FAMILY MEMBER"/>
    <property type="match status" value="1"/>
</dbReference>
<evidence type="ECO:0000313" key="5">
    <source>
        <dbReference type="Proteomes" id="UP000019471"/>
    </source>
</evidence>
<keyword evidence="3" id="KW-0560">Oxidoreductase</keyword>
<dbReference type="Pfam" id="PF13561">
    <property type="entry name" value="adh_short_C2"/>
    <property type="match status" value="1"/>
</dbReference>
<dbReference type="RefSeq" id="XP_007743153.1">
    <property type="nucleotide sequence ID" value="XM_007744963.1"/>
</dbReference>
<reference evidence="4 5" key="1">
    <citation type="submission" date="2013-03" db="EMBL/GenBank/DDBJ databases">
        <title>The Genome Sequence of Cladophialophora psammophila CBS 110553.</title>
        <authorList>
            <consortium name="The Broad Institute Genomics Platform"/>
            <person name="Cuomo C."/>
            <person name="de Hoog S."/>
            <person name="Gorbushina A."/>
            <person name="Walker B."/>
            <person name="Young S.K."/>
            <person name="Zeng Q."/>
            <person name="Gargeya S."/>
            <person name="Fitzgerald M."/>
            <person name="Haas B."/>
            <person name="Abouelleil A."/>
            <person name="Allen A.W."/>
            <person name="Alvarado L."/>
            <person name="Arachchi H.M."/>
            <person name="Berlin A.M."/>
            <person name="Chapman S.B."/>
            <person name="Gainer-Dewar J."/>
            <person name="Goldberg J."/>
            <person name="Griggs A."/>
            <person name="Gujja S."/>
            <person name="Hansen M."/>
            <person name="Howarth C."/>
            <person name="Imamovic A."/>
            <person name="Ireland A."/>
            <person name="Larimer J."/>
            <person name="McCowan C."/>
            <person name="Murphy C."/>
            <person name="Pearson M."/>
            <person name="Poon T.W."/>
            <person name="Priest M."/>
            <person name="Roberts A."/>
            <person name="Saif S."/>
            <person name="Shea T."/>
            <person name="Sisk P."/>
            <person name="Sykes S."/>
            <person name="Wortman J."/>
            <person name="Nusbaum C."/>
            <person name="Birren B."/>
        </authorList>
    </citation>
    <scope>NUCLEOTIDE SEQUENCE [LARGE SCALE GENOMIC DNA]</scope>
    <source>
        <strain evidence="4 5">CBS 110553</strain>
    </source>
</reference>
<dbReference type="HOGENOM" id="CLU_010194_1_1_1"/>
<protein>
    <recommendedName>
        <fullName evidence="6">Gluconate 5-dehydrogenase</fullName>
    </recommendedName>
</protein>
<evidence type="ECO:0008006" key="6">
    <source>
        <dbReference type="Google" id="ProtNLM"/>
    </source>
</evidence>
<evidence type="ECO:0000256" key="1">
    <source>
        <dbReference type="ARBA" id="ARBA00006484"/>
    </source>
</evidence>
<dbReference type="Gene3D" id="3.40.50.720">
    <property type="entry name" value="NAD(P)-binding Rossmann-like Domain"/>
    <property type="match status" value="1"/>
</dbReference>
<dbReference type="AlphaFoldDB" id="W9X3K3"/>
<organism evidence="4 5">
    <name type="scientific">Cladophialophora psammophila CBS 110553</name>
    <dbReference type="NCBI Taxonomy" id="1182543"/>
    <lineage>
        <taxon>Eukaryota</taxon>
        <taxon>Fungi</taxon>
        <taxon>Dikarya</taxon>
        <taxon>Ascomycota</taxon>
        <taxon>Pezizomycotina</taxon>
        <taxon>Eurotiomycetes</taxon>
        <taxon>Chaetothyriomycetidae</taxon>
        <taxon>Chaetothyriales</taxon>
        <taxon>Herpotrichiellaceae</taxon>
        <taxon>Cladophialophora</taxon>
    </lineage>
</organism>
<dbReference type="InterPro" id="IPR002347">
    <property type="entry name" value="SDR_fam"/>
</dbReference>
<dbReference type="STRING" id="1182543.W9X3K3"/>
<dbReference type="PROSITE" id="PS00061">
    <property type="entry name" value="ADH_SHORT"/>
    <property type="match status" value="1"/>
</dbReference>
<sequence>MSVDEGSRIPFPDLFSLRGKTAIVMGATTGLGPEMTLAIAEAGADVVAILSSWDPSPGQLEESIQKSGREFSVFHSEVSDSADLRRCFHDIWGAGVEPDILLNCSILNRRGPIENMKDEDIDLVLLVNLKAAYVAAQEVGSRMIQRLRKGKIINFGSAAAHLAMTDVSVYAAAKAGVLQMTKAFSNEWAAKGIQVNNISPGYSTAASAISLSSQYPEMASYITNRTPAGRLGTPADFRGVVVFLCSAASDFVTGSSIFVDGGLMAR</sequence>
<dbReference type="Proteomes" id="UP000019471">
    <property type="component" value="Unassembled WGS sequence"/>
</dbReference>
<dbReference type="EMBL" id="AMGX01000006">
    <property type="protein sequence ID" value="EXJ71855.1"/>
    <property type="molecule type" value="Genomic_DNA"/>
</dbReference>
<dbReference type="eggNOG" id="KOG0725">
    <property type="taxonomic scope" value="Eukaryota"/>
</dbReference>
<name>W9X3K3_9EURO</name>
<evidence type="ECO:0000256" key="3">
    <source>
        <dbReference type="ARBA" id="ARBA00023002"/>
    </source>
</evidence>
<dbReference type="GO" id="GO:0016616">
    <property type="term" value="F:oxidoreductase activity, acting on the CH-OH group of donors, NAD or NADP as acceptor"/>
    <property type="evidence" value="ECO:0007669"/>
    <property type="project" value="TreeGrafter"/>
</dbReference>
<dbReference type="OrthoDB" id="37659at2759"/>
<comment type="caution">
    <text evidence="4">The sequence shown here is derived from an EMBL/GenBank/DDBJ whole genome shotgun (WGS) entry which is preliminary data.</text>
</comment>
<gene>
    <name evidence="4" type="ORF">A1O5_04356</name>
</gene>